<sequence length="171" mass="18691">MNPGLRLANPHLEKRATQRQEPWGRVVWCGPREPETSRAGELESEPRQWAVDAGGPPVSSKKRPDRSVFYVFSSSSCSSCSPCSSILNKFSFLSPFVVRVVVLAQLVSTSLQPVSTTATAANPHLSPPNIHISGEHTLQSFFSPMLIRSSFISSFPLSGTERVVTALLLRV</sequence>
<feature type="compositionally biased region" description="Basic and acidic residues" evidence="1">
    <location>
        <begin position="34"/>
        <end position="46"/>
    </location>
</feature>
<evidence type="ECO:0000313" key="2">
    <source>
        <dbReference type="EMBL" id="EER45054.1"/>
    </source>
</evidence>
<feature type="region of interest" description="Disordered" evidence="1">
    <location>
        <begin position="34"/>
        <end position="63"/>
    </location>
</feature>
<dbReference type="EMBL" id="GG692419">
    <property type="protein sequence ID" value="EER45054.1"/>
    <property type="molecule type" value="Genomic_DNA"/>
</dbReference>
<dbReference type="HOGENOM" id="CLU_1562448_0_0_1"/>
<feature type="region of interest" description="Disordered" evidence="1">
    <location>
        <begin position="1"/>
        <end position="20"/>
    </location>
</feature>
<evidence type="ECO:0000256" key="1">
    <source>
        <dbReference type="SAM" id="MobiDB-lite"/>
    </source>
</evidence>
<name>C6H1Q1_AJECH</name>
<reference evidence="3" key="1">
    <citation type="submission" date="2009-05" db="EMBL/GenBank/DDBJ databases">
        <title>The genome sequence of Ajellomyces capsulatus strain H143.</title>
        <authorList>
            <person name="Champion M."/>
            <person name="Cuomo C.A."/>
            <person name="Ma L.-J."/>
            <person name="Henn M.R."/>
            <person name="Sil A."/>
            <person name="Goldman B."/>
            <person name="Young S.K."/>
            <person name="Kodira C.D."/>
            <person name="Zeng Q."/>
            <person name="Koehrsen M."/>
            <person name="Alvarado L."/>
            <person name="Berlin A.M."/>
            <person name="Borenstein D."/>
            <person name="Chen Z."/>
            <person name="Engels R."/>
            <person name="Freedman E."/>
            <person name="Gellesch M."/>
            <person name="Goldberg J."/>
            <person name="Griggs A."/>
            <person name="Gujja S."/>
            <person name="Heiman D.I."/>
            <person name="Hepburn T.A."/>
            <person name="Howarth C."/>
            <person name="Jen D."/>
            <person name="Larson L."/>
            <person name="Lewis B."/>
            <person name="Mehta T."/>
            <person name="Park D."/>
            <person name="Pearson M."/>
            <person name="Roberts A."/>
            <person name="Saif S."/>
            <person name="Shea T.D."/>
            <person name="Shenoy N."/>
            <person name="Sisk P."/>
            <person name="Stolte C."/>
            <person name="Sykes S."/>
            <person name="Walk T."/>
            <person name="White J."/>
            <person name="Yandava C."/>
            <person name="Klein B."/>
            <person name="McEwen J.G."/>
            <person name="Puccia R."/>
            <person name="Goldman G.H."/>
            <person name="Felipe M.S."/>
            <person name="Nino-Vega G."/>
            <person name="San-Blas G."/>
            <person name="Taylor J.W."/>
            <person name="Mendoza L."/>
            <person name="Galagan J.E."/>
            <person name="Nusbaum C."/>
            <person name="Birren B.W."/>
        </authorList>
    </citation>
    <scope>NUCLEOTIDE SEQUENCE [LARGE SCALE GENOMIC DNA]</scope>
    <source>
        <strain evidence="3">H143</strain>
    </source>
</reference>
<organism evidence="2 3">
    <name type="scientific">Ajellomyces capsulatus (strain H143)</name>
    <name type="common">Darling's disease fungus</name>
    <name type="synonym">Histoplasma capsulatum</name>
    <dbReference type="NCBI Taxonomy" id="544712"/>
    <lineage>
        <taxon>Eukaryota</taxon>
        <taxon>Fungi</taxon>
        <taxon>Dikarya</taxon>
        <taxon>Ascomycota</taxon>
        <taxon>Pezizomycotina</taxon>
        <taxon>Eurotiomycetes</taxon>
        <taxon>Eurotiomycetidae</taxon>
        <taxon>Onygenales</taxon>
        <taxon>Ajellomycetaceae</taxon>
        <taxon>Histoplasma</taxon>
    </lineage>
</organism>
<accession>C6H1Q1</accession>
<evidence type="ECO:0000313" key="3">
    <source>
        <dbReference type="Proteomes" id="UP000002624"/>
    </source>
</evidence>
<dbReference type="AlphaFoldDB" id="C6H1Q1"/>
<gene>
    <name evidence="2" type="ORF">HCDG_00633</name>
</gene>
<dbReference type="VEuPathDB" id="FungiDB:HCDG_00633"/>
<proteinExistence type="predicted"/>
<protein>
    <submittedName>
        <fullName evidence="2">Uncharacterized protein</fullName>
    </submittedName>
</protein>
<dbReference type="Proteomes" id="UP000002624">
    <property type="component" value="Unassembled WGS sequence"/>
</dbReference>